<dbReference type="PANTHER" id="PTHR15398">
    <property type="entry name" value="BROMODOMAIN-CONTAINING PROTEIN 8"/>
    <property type="match status" value="1"/>
</dbReference>
<keyword evidence="3" id="KW-1185">Reference proteome</keyword>
<comment type="caution">
    <text evidence="2">The sequence shown here is derived from an EMBL/GenBank/DDBJ whole genome shotgun (WGS) entry which is preliminary data.</text>
</comment>
<gene>
    <name evidence="2" type="ORF">GEV33_001152</name>
</gene>
<keyword evidence="1" id="KW-0175">Coiled coil</keyword>
<protein>
    <recommendedName>
        <fullName evidence="4">Bromodomain-containing protein 8</fullName>
    </recommendedName>
</protein>
<proteinExistence type="predicted"/>
<sequence>MASIEERLQIKREPLDKWSIREQLCLAVARNSDQNLTSVSRALKPFGEPNRPADWFHQKNCAAQYGALLANVETPKRKKRTPGGEVAIETPAEAILRKLLNERKAELKKLLADEKAEYQKLQRDKALLQTGNVFFI</sequence>
<evidence type="ECO:0008006" key="4">
    <source>
        <dbReference type="Google" id="ProtNLM"/>
    </source>
</evidence>
<name>A0A8J6HVK4_TENMO</name>
<reference evidence="2" key="1">
    <citation type="journal article" date="2020" name="J Insects Food Feed">
        <title>The yellow mealworm (Tenebrio molitor) genome: a resource for the emerging insects as food and feed industry.</title>
        <authorList>
            <person name="Eriksson T."/>
            <person name="Andere A."/>
            <person name="Kelstrup H."/>
            <person name="Emery V."/>
            <person name="Picard C."/>
        </authorList>
    </citation>
    <scope>NUCLEOTIDE SEQUENCE</scope>
    <source>
        <strain evidence="2">Stoneville</strain>
        <tissue evidence="2">Whole head</tissue>
    </source>
</reference>
<feature type="coiled-coil region" evidence="1">
    <location>
        <begin position="97"/>
        <end position="131"/>
    </location>
</feature>
<dbReference type="Proteomes" id="UP000719412">
    <property type="component" value="Unassembled WGS sequence"/>
</dbReference>
<evidence type="ECO:0000313" key="2">
    <source>
        <dbReference type="EMBL" id="KAH0821639.1"/>
    </source>
</evidence>
<evidence type="ECO:0000313" key="3">
    <source>
        <dbReference type="Proteomes" id="UP000719412"/>
    </source>
</evidence>
<dbReference type="AlphaFoldDB" id="A0A8J6HVK4"/>
<evidence type="ECO:0000256" key="1">
    <source>
        <dbReference type="SAM" id="Coils"/>
    </source>
</evidence>
<dbReference type="PANTHER" id="PTHR15398:SF4">
    <property type="entry name" value="BROMODOMAIN-CONTAINING PROTEIN 8 ISOFORM X1"/>
    <property type="match status" value="1"/>
</dbReference>
<dbReference type="EMBL" id="JABDTM020007009">
    <property type="protein sequence ID" value="KAH0821639.1"/>
    <property type="molecule type" value="Genomic_DNA"/>
</dbReference>
<accession>A0A8J6HVK4</accession>
<reference evidence="2" key="2">
    <citation type="submission" date="2021-08" db="EMBL/GenBank/DDBJ databases">
        <authorList>
            <person name="Eriksson T."/>
        </authorList>
    </citation>
    <scope>NUCLEOTIDE SEQUENCE</scope>
    <source>
        <strain evidence="2">Stoneville</strain>
        <tissue evidence="2">Whole head</tissue>
    </source>
</reference>
<organism evidence="2 3">
    <name type="scientific">Tenebrio molitor</name>
    <name type="common">Yellow mealworm beetle</name>
    <dbReference type="NCBI Taxonomy" id="7067"/>
    <lineage>
        <taxon>Eukaryota</taxon>
        <taxon>Metazoa</taxon>
        <taxon>Ecdysozoa</taxon>
        <taxon>Arthropoda</taxon>
        <taxon>Hexapoda</taxon>
        <taxon>Insecta</taxon>
        <taxon>Pterygota</taxon>
        <taxon>Neoptera</taxon>
        <taxon>Endopterygota</taxon>
        <taxon>Coleoptera</taxon>
        <taxon>Polyphaga</taxon>
        <taxon>Cucujiformia</taxon>
        <taxon>Tenebrionidae</taxon>
        <taxon>Tenebrio</taxon>
    </lineage>
</organism>
<dbReference type="GO" id="GO:0035267">
    <property type="term" value="C:NuA4 histone acetyltransferase complex"/>
    <property type="evidence" value="ECO:0007669"/>
    <property type="project" value="TreeGrafter"/>
</dbReference>